<sequence length="513" mass="56488">MGKGNDFQYDNSSYIGEKNGDLPSKEVTTDSSTTSVTASDPEKSSAGPQTPGAGHLTRADRWRIIKNVVAISFSFMCLFTAFQSMSNLQSSINSEAGLGTKSLATIYVALIVSCMFLPSLVIKKLTCKWAMVVCTFCYSLYMLAQFYPRSYTMIPAAIILGFGAAPMWSAKCTYLTQVGKIYAEIIEDASEPIIVKFFGIFFLLFQSSQIWGNLISSMVLNPGQGAGVEPPSEESLSICGINYCPGAESAGGSAVNNTNLERPDEVRIYTLAGIFLGLAVLSSVLISILVDSLDRYGEKERSNNQGEKSPLQLLLATFVHLKKPYQILIVPLTLWSGFEQGFITADFTKAYVSCAWGIHRVGLVMITYGVCDAICSFSFGFVIKRIGRVPIFVFGALINYGVIISFIHWMPRPDESHVFFLLAAAWGIADAVWQTQINAFYGVIFPHTSEAAFSNYRLWESLGFAISFIYSDMLCVDVKIYILLVVLTLGMIGYLTIEVLERKRCKTLSITKE</sequence>
<keyword evidence="6" id="KW-0325">Glycoprotein</keyword>
<dbReference type="InterPro" id="IPR051951">
    <property type="entry name" value="UNC-93_regulatory"/>
</dbReference>
<dbReference type="CDD" id="cd17406">
    <property type="entry name" value="MFS_unc93A_like"/>
    <property type="match status" value="1"/>
</dbReference>
<dbReference type="GO" id="GO:0015459">
    <property type="term" value="F:potassium channel regulator activity"/>
    <property type="evidence" value="ECO:0007669"/>
    <property type="project" value="TreeGrafter"/>
</dbReference>
<accession>A0A6A4WKD1</accession>
<dbReference type="OrthoDB" id="78663at2759"/>
<organism evidence="10 11">
    <name type="scientific">Amphibalanus amphitrite</name>
    <name type="common">Striped barnacle</name>
    <name type="synonym">Balanus amphitrite</name>
    <dbReference type="NCBI Taxonomy" id="1232801"/>
    <lineage>
        <taxon>Eukaryota</taxon>
        <taxon>Metazoa</taxon>
        <taxon>Ecdysozoa</taxon>
        <taxon>Arthropoda</taxon>
        <taxon>Crustacea</taxon>
        <taxon>Multicrustacea</taxon>
        <taxon>Cirripedia</taxon>
        <taxon>Thoracica</taxon>
        <taxon>Thoracicalcarea</taxon>
        <taxon>Balanomorpha</taxon>
        <taxon>Balanoidea</taxon>
        <taxon>Balanidae</taxon>
        <taxon>Amphibalaninae</taxon>
        <taxon>Amphibalanus</taxon>
    </lineage>
</organism>
<evidence type="ECO:0000256" key="8">
    <source>
        <dbReference type="SAM" id="Phobius"/>
    </source>
</evidence>
<comment type="similarity">
    <text evidence="2">Belongs to the unc-93 family.</text>
</comment>
<gene>
    <name evidence="10" type="ORF">FJT64_002199</name>
    <name evidence="9" type="ORF">FJT64_003651</name>
</gene>
<evidence type="ECO:0000256" key="4">
    <source>
        <dbReference type="ARBA" id="ARBA00022989"/>
    </source>
</evidence>
<name>A0A6A4WKD1_AMPAM</name>
<feature type="transmembrane region" description="Helical" evidence="8">
    <location>
        <begin position="129"/>
        <end position="147"/>
    </location>
</feature>
<dbReference type="FunFam" id="1.20.1250.20:FF:000290">
    <property type="entry name" value="Unc-93 homolog A"/>
    <property type="match status" value="1"/>
</dbReference>
<feature type="transmembrane region" description="Helical" evidence="8">
    <location>
        <begin position="64"/>
        <end position="82"/>
    </location>
</feature>
<dbReference type="InterPro" id="IPR010291">
    <property type="entry name" value="Ion_channel_UNC-93"/>
</dbReference>
<dbReference type="InterPro" id="IPR036259">
    <property type="entry name" value="MFS_trans_sf"/>
</dbReference>
<evidence type="ECO:0000256" key="5">
    <source>
        <dbReference type="ARBA" id="ARBA00023136"/>
    </source>
</evidence>
<dbReference type="Pfam" id="PF05978">
    <property type="entry name" value="UNC-93"/>
    <property type="match status" value="1"/>
</dbReference>
<evidence type="ECO:0000313" key="11">
    <source>
        <dbReference type="Proteomes" id="UP000440578"/>
    </source>
</evidence>
<dbReference type="GO" id="GO:0005886">
    <property type="term" value="C:plasma membrane"/>
    <property type="evidence" value="ECO:0007669"/>
    <property type="project" value="TreeGrafter"/>
</dbReference>
<dbReference type="Gene3D" id="1.20.1250.20">
    <property type="entry name" value="MFS general substrate transporter like domains"/>
    <property type="match status" value="2"/>
</dbReference>
<reference evidence="10 11" key="1">
    <citation type="submission" date="2019-07" db="EMBL/GenBank/DDBJ databases">
        <title>Draft genome assembly of a fouling barnacle, Amphibalanus amphitrite (Darwin, 1854): The first reference genome for Thecostraca.</title>
        <authorList>
            <person name="Kim W."/>
        </authorList>
    </citation>
    <scope>NUCLEOTIDE SEQUENCE [LARGE SCALE GENOMIC DNA]</scope>
    <source>
        <strain evidence="10">SNU_AA5</strain>
        <tissue evidence="10">Soma without cirri and trophi</tissue>
    </source>
</reference>
<dbReference type="GO" id="GO:0006937">
    <property type="term" value="P:regulation of muscle contraction"/>
    <property type="evidence" value="ECO:0007669"/>
    <property type="project" value="TreeGrafter"/>
</dbReference>
<proteinExistence type="inferred from homology"/>
<comment type="subcellular location">
    <subcellularLocation>
        <location evidence="1">Membrane</location>
        <topology evidence="1">Multi-pass membrane protein</topology>
    </subcellularLocation>
</comment>
<dbReference type="AlphaFoldDB" id="A0A6A4WKD1"/>
<feature type="transmembrane region" description="Helical" evidence="8">
    <location>
        <begin position="358"/>
        <end position="382"/>
    </location>
</feature>
<keyword evidence="3 8" id="KW-0812">Transmembrane</keyword>
<dbReference type="GO" id="GO:0055120">
    <property type="term" value="C:striated muscle dense body"/>
    <property type="evidence" value="ECO:0007669"/>
    <property type="project" value="TreeGrafter"/>
</dbReference>
<feature type="transmembrane region" description="Helical" evidence="8">
    <location>
        <begin position="480"/>
        <end position="500"/>
    </location>
</feature>
<dbReference type="Proteomes" id="UP000440578">
    <property type="component" value="Unassembled WGS sequence"/>
</dbReference>
<evidence type="ECO:0000256" key="3">
    <source>
        <dbReference type="ARBA" id="ARBA00022692"/>
    </source>
</evidence>
<feature type="region of interest" description="Disordered" evidence="7">
    <location>
        <begin position="1"/>
        <end position="55"/>
    </location>
</feature>
<dbReference type="PANTHER" id="PTHR19444">
    <property type="entry name" value="UNC-93 RELATED"/>
    <property type="match status" value="1"/>
</dbReference>
<keyword evidence="5 8" id="KW-0472">Membrane</keyword>
<feature type="transmembrane region" description="Helical" evidence="8">
    <location>
        <begin position="102"/>
        <end position="122"/>
    </location>
</feature>
<keyword evidence="11" id="KW-1185">Reference proteome</keyword>
<dbReference type="GO" id="GO:0043266">
    <property type="term" value="P:regulation of potassium ion transport"/>
    <property type="evidence" value="ECO:0007669"/>
    <property type="project" value="TreeGrafter"/>
</dbReference>
<evidence type="ECO:0000256" key="2">
    <source>
        <dbReference type="ARBA" id="ARBA00009172"/>
    </source>
</evidence>
<evidence type="ECO:0000313" key="10">
    <source>
        <dbReference type="EMBL" id="KAF0307856.1"/>
    </source>
</evidence>
<evidence type="ECO:0000256" key="1">
    <source>
        <dbReference type="ARBA" id="ARBA00004141"/>
    </source>
</evidence>
<feature type="transmembrane region" description="Helical" evidence="8">
    <location>
        <begin position="153"/>
        <end position="172"/>
    </location>
</feature>
<feature type="compositionally biased region" description="Basic and acidic residues" evidence="7">
    <location>
        <begin position="18"/>
        <end position="28"/>
    </location>
</feature>
<keyword evidence="4 8" id="KW-1133">Transmembrane helix</keyword>
<dbReference type="EMBL" id="VIIS01000536">
    <property type="protein sequence ID" value="KAF0307856.1"/>
    <property type="molecule type" value="Genomic_DNA"/>
</dbReference>
<comment type="caution">
    <text evidence="10">The sequence shown here is derived from an EMBL/GenBank/DDBJ whole genome shotgun (WGS) entry which is preliminary data.</text>
</comment>
<feature type="transmembrane region" description="Helical" evidence="8">
    <location>
        <begin position="389"/>
        <end position="411"/>
    </location>
</feature>
<evidence type="ECO:0000256" key="6">
    <source>
        <dbReference type="ARBA" id="ARBA00023180"/>
    </source>
</evidence>
<feature type="transmembrane region" description="Helical" evidence="8">
    <location>
        <begin position="268"/>
        <end position="290"/>
    </location>
</feature>
<dbReference type="SUPFAM" id="SSF103473">
    <property type="entry name" value="MFS general substrate transporter"/>
    <property type="match status" value="1"/>
</dbReference>
<evidence type="ECO:0000313" key="9">
    <source>
        <dbReference type="EMBL" id="KAF0299069.1"/>
    </source>
</evidence>
<feature type="compositionally biased region" description="Low complexity" evidence="7">
    <location>
        <begin position="29"/>
        <end position="39"/>
    </location>
</feature>
<protein>
    <submittedName>
        <fullName evidence="10">UNC93-like protein</fullName>
    </submittedName>
</protein>
<dbReference type="PANTHER" id="PTHR19444:SF13">
    <property type="entry name" value="PROTEIN UNC-93 HOMOLOG A"/>
    <property type="match status" value="1"/>
</dbReference>
<dbReference type="EMBL" id="VIIS01001396">
    <property type="protein sequence ID" value="KAF0299069.1"/>
    <property type="molecule type" value="Genomic_DNA"/>
</dbReference>
<evidence type="ECO:0000256" key="7">
    <source>
        <dbReference type="SAM" id="MobiDB-lite"/>
    </source>
</evidence>